<keyword evidence="4 9" id="KW-0819">tRNA processing</keyword>
<keyword evidence="5 9" id="KW-0548">Nucleotidyltransferase</keyword>
<accession>A0AA37RZS1</accession>
<evidence type="ECO:0000256" key="1">
    <source>
        <dbReference type="ARBA" id="ARBA00004496"/>
    </source>
</evidence>
<reference evidence="11" key="1">
    <citation type="journal article" date="2014" name="Int. J. Syst. Evol. Microbiol.">
        <title>Complete genome sequence of Corynebacterium casei LMG S-19264T (=DSM 44701T), isolated from a smear-ripened cheese.</title>
        <authorList>
            <consortium name="US DOE Joint Genome Institute (JGI-PGF)"/>
            <person name="Walter F."/>
            <person name="Albersmeier A."/>
            <person name="Kalinowski J."/>
            <person name="Ruckert C."/>
        </authorList>
    </citation>
    <scope>NUCLEOTIDE SEQUENCE</scope>
    <source>
        <strain evidence="11">NBRC 101628</strain>
    </source>
</reference>
<comment type="similarity">
    <text evidence="9">Belongs to the SUA5 family. TsaC subfamily.</text>
</comment>
<dbReference type="AlphaFoldDB" id="A0AA37RZS1"/>
<dbReference type="InterPro" id="IPR023535">
    <property type="entry name" value="TC-AMP_synthase"/>
</dbReference>
<dbReference type="NCBIfam" id="TIGR00057">
    <property type="entry name" value="L-threonylcarbamoyladenylate synthase"/>
    <property type="match status" value="1"/>
</dbReference>
<dbReference type="GO" id="GO:0061710">
    <property type="term" value="F:L-threonylcarbamoyladenylate synthase"/>
    <property type="evidence" value="ECO:0007669"/>
    <property type="project" value="UniProtKB-EC"/>
</dbReference>
<evidence type="ECO:0000256" key="8">
    <source>
        <dbReference type="ARBA" id="ARBA00048366"/>
    </source>
</evidence>
<dbReference type="PANTHER" id="PTHR17490">
    <property type="entry name" value="SUA5"/>
    <property type="match status" value="1"/>
</dbReference>
<dbReference type="InterPro" id="IPR017945">
    <property type="entry name" value="DHBP_synth_RibB-like_a/b_dom"/>
</dbReference>
<evidence type="ECO:0000256" key="5">
    <source>
        <dbReference type="ARBA" id="ARBA00022695"/>
    </source>
</evidence>
<reference evidence="11" key="2">
    <citation type="submission" date="2023-01" db="EMBL/GenBank/DDBJ databases">
        <title>Draft genome sequence of Paraferrimonas sedimenticola strain NBRC 101628.</title>
        <authorList>
            <person name="Sun Q."/>
            <person name="Mori K."/>
        </authorList>
    </citation>
    <scope>NUCLEOTIDE SEQUENCE</scope>
    <source>
        <strain evidence="11">NBRC 101628</strain>
    </source>
</reference>
<dbReference type="EC" id="2.7.7.87" evidence="9"/>
<dbReference type="GO" id="GO:0006450">
    <property type="term" value="P:regulation of translational fidelity"/>
    <property type="evidence" value="ECO:0007669"/>
    <property type="project" value="TreeGrafter"/>
</dbReference>
<dbReference type="PROSITE" id="PS51163">
    <property type="entry name" value="YRDC"/>
    <property type="match status" value="1"/>
</dbReference>
<proteinExistence type="inferred from homology"/>
<protein>
    <recommendedName>
        <fullName evidence="9">Threonylcarbamoyl-AMP synthase</fullName>
        <shortName evidence="9">TC-AMP synthase</shortName>
        <ecNumber evidence="9">2.7.7.87</ecNumber>
    </recommendedName>
    <alternativeName>
        <fullName evidence="9">L-threonylcarbamoyladenylate synthase</fullName>
    </alternativeName>
    <alternativeName>
        <fullName evidence="9">t(6)A37 threonylcarbamoyladenosine biosynthesis protein TsaC</fullName>
    </alternativeName>
    <alternativeName>
        <fullName evidence="9">tRNA threonylcarbamoyladenosine biosynthesis protein TsaC</fullName>
    </alternativeName>
</protein>
<evidence type="ECO:0000256" key="3">
    <source>
        <dbReference type="ARBA" id="ARBA00022679"/>
    </source>
</evidence>
<dbReference type="Proteomes" id="UP001161422">
    <property type="component" value="Unassembled WGS sequence"/>
</dbReference>
<dbReference type="GO" id="GO:0002949">
    <property type="term" value="P:tRNA threonylcarbamoyladenosine modification"/>
    <property type="evidence" value="ECO:0007669"/>
    <property type="project" value="UniProtKB-UniRule"/>
</dbReference>
<dbReference type="Gene3D" id="3.90.870.10">
    <property type="entry name" value="DHBP synthase"/>
    <property type="match status" value="1"/>
</dbReference>
<evidence type="ECO:0000256" key="9">
    <source>
        <dbReference type="HAMAP-Rule" id="MF_01852"/>
    </source>
</evidence>
<evidence type="ECO:0000313" key="12">
    <source>
        <dbReference type="Proteomes" id="UP001161422"/>
    </source>
</evidence>
<sequence length="185" mass="19665">MALCSVEQAVSALQQGQLIVYPTEAVYGVGCDPDNEQALQAVLDLKQRPWQKGLILIASDFDMLAPYLELSALSDSRLETIQASWPGPNTWVIPAKSFVSPLLRGQFDSLAVRVTGHSAAAELCRAFGKPIVSTSANLSGHPAAMDWQAVQQQLGDQVPILDGPLGGATSPSTIRDAITGNTLRP</sequence>
<comment type="subcellular location">
    <subcellularLocation>
        <location evidence="1 9">Cytoplasm</location>
    </subcellularLocation>
</comment>
<dbReference type="RefSeq" id="WP_095507001.1">
    <property type="nucleotide sequence ID" value="NZ_BSNC01000009.1"/>
</dbReference>
<comment type="caution">
    <text evidence="11">The sequence shown here is derived from an EMBL/GenBank/DDBJ whole genome shotgun (WGS) entry which is preliminary data.</text>
</comment>
<gene>
    <name evidence="9 11" type="primary">tsaC</name>
    <name evidence="11" type="ORF">GCM10007895_30090</name>
</gene>
<evidence type="ECO:0000256" key="6">
    <source>
        <dbReference type="ARBA" id="ARBA00022741"/>
    </source>
</evidence>
<dbReference type="GO" id="GO:0005737">
    <property type="term" value="C:cytoplasm"/>
    <property type="evidence" value="ECO:0007669"/>
    <property type="project" value="UniProtKB-SubCell"/>
</dbReference>
<keyword evidence="7 9" id="KW-0067">ATP-binding</keyword>
<dbReference type="InterPro" id="IPR006070">
    <property type="entry name" value="Sua5-like_dom"/>
</dbReference>
<evidence type="ECO:0000256" key="7">
    <source>
        <dbReference type="ARBA" id="ARBA00022840"/>
    </source>
</evidence>
<dbReference type="EMBL" id="BSNC01000009">
    <property type="protein sequence ID" value="GLP97702.1"/>
    <property type="molecule type" value="Genomic_DNA"/>
</dbReference>
<comment type="catalytic activity">
    <reaction evidence="8 9">
        <text>L-threonine + hydrogencarbonate + ATP = L-threonylcarbamoyladenylate + diphosphate + H2O</text>
        <dbReference type="Rhea" id="RHEA:36407"/>
        <dbReference type="ChEBI" id="CHEBI:15377"/>
        <dbReference type="ChEBI" id="CHEBI:17544"/>
        <dbReference type="ChEBI" id="CHEBI:30616"/>
        <dbReference type="ChEBI" id="CHEBI:33019"/>
        <dbReference type="ChEBI" id="CHEBI:57926"/>
        <dbReference type="ChEBI" id="CHEBI:73682"/>
        <dbReference type="EC" id="2.7.7.87"/>
    </reaction>
</comment>
<feature type="domain" description="YrdC-like" evidence="10">
    <location>
        <begin position="3"/>
        <end position="185"/>
    </location>
</feature>
<evidence type="ECO:0000256" key="2">
    <source>
        <dbReference type="ARBA" id="ARBA00022490"/>
    </source>
</evidence>
<evidence type="ECO:0000256" key="4">
    <source>
        <dbReference type="ARBA" id="ARBA00022694"/>
    </source>
</evidence>
<dbReference type="GO" id="GO:0003725">
    <property type="term" value="F:double-stranded RNA binding"/>
    <property type="evidence" value="ECO:0007669"/>
    <property type="project" value="InterPro"/>
</dbReference>
<dbReference type="HAMAP" id="MF_01852">
    <property type="entry name" value="TsaC"/>
    <property type="match status" value="1"/>
</dbReference>
<keyword evidence="12" id="KW-1185">Reference proteome</keyword>
<dbReference type="GO" id="GO:0005524">
    <property type="term" value="F:ATP binding"/>
    <property type="evidence" value="ECO:0007669"/>
    <property type="project" value="UniProtKB-UniRule"/>
</dbReference>
<comment type="function">
    <text evidence="9">Required for the formation of a threonylcarbamoyl group on adenosine at position 37 (t(6)A37) in tRNAs that read codons beginning with adenine. Catalyzes the conversion of L-threonine, HCO(3)(-)/CO(2) and ATP to give threonylcarbamoyl-AMP (TC-AMP) as the acyladenylate intermediate, with the release of diphosphate.</text>
</comment>
<dbReference type="Pfam" id="PF01300">
    <property type="entry name" value="Sua5_yciO_yrdC"/>
    <property type="match status" value="1"/>
</dbReference>
<evidence type="ECO:0000259" key="10">
    <source>
        <dbReference type="PROSITE" id="PS51163"/>
    </source>
</evidence>
<keyword evidence="2 9" id="KW-0963">Cytoplasm</keyword>
<dbReference type="SUPFAM" id="SSF55821">
    <property type="entry name" value="YrdC/RibB"/>
    <property type="match status" value="1"/>
</dbReference>
<keyword evidence="3 9" id="KW-0808">Transferase</keyword>
<evidence type="ECO:0000313" key="11">
    <source>
        <dbReference type="EMBL" id="GLP97702.1"/>
    </source>
</evidence>
<name>A0AA37RZS1_9GAMM</name>
<dbReference type="InterPro" id="IPR050156">
    <property type="entry name" value="TC-AMP_synthase_SUA5"/>
</dbReference>
<dbReference type="GO" id="GO:0000049">
    <property type="term" value="F:tRNA binding"/>
    <property type="evidence" value="ECO:0007669"/>
    <property type="project" value="TreeGrafter"/>
</dbReference>
<dbReference type="PANTHER" id="PTHR17490:SF18">
    <property type="entry name" value="THREONYLCARBAMOYL-AMP SYNTHASE"/>
    <property type="match status" value="1"/>
</dbReference>
<organism evidence="11 12">
    <name type="scientific">Paraferrimonas sedimenticola</name>
    <dbReference type="NCBI Taxonomy" id="375674"/>
    <lineage>
        <taxon>Bacteria</taxon>
        <taxon>Pseudomonadati</taxon>
        <taxon>Pseudomonadota</taxon>
        <taxon>Gammaproteobacteria</taxon>
        <taxon>Alteromonadales</taxon>
        <taxon>Ferrimonadaceae</taxon>
        <taxon>Paraferrimonas</taxon>
    </lineage>
</organism>
<keyword evidence="6 9" id="KW-0547">Nucleotide-binding</keyword>
<dbReference type="FunFam" id="3.90.870.10:FF:000004">
    <property type="entry name" value="Threonylcarbamoyl-AMP synthase"/>
    <property type="match status" value="1"/>
</dbReference>